<evidence type="ECO:0000256" key="7">
    <source>
        <dbReference type="SAM" id="Coils"/>
    </source>
</evidence>
<protein>
    <submittedName>
        <fullName evidence="10">MotA/TolQ/ExbB proton channel family protein</fullName>
    </submittedName>
</protein>
<evidence type="ECO:0000313" key="11">
    <source>
        <dbReference type="Proteomes" id="UP000886721"/>
    </source>
</evidence>
<proteinExistence type="inferred from homology"/>
<evidence type="ECO:0000256" key="3">
    <source>
        <dbReference type="ARBA" id="ARBA00022692"/>
    </source>
</evidence>
<evidence type="ECO:0000256" key="4">
    <source>
        <dbReference type="ARBA" id="ARBA00022989"/>
    </source>
</evidence>
<dbReference type="AlphaFoldDB" id="A0A9D1WTS3"/>
<dbReference type="Pfam" id="PF01618">
    <property type="entry name" value="MotA_ExbB"/>
    <property type="match status" value="1"/>
</dbReference>
<evidence type="ECO:0000313" key="10">
    <source>
        <dbReference type="EMBL" id="HIX66660.1"/>
    </source>
</evidence>
<feature type="transmembrane region" description="Helical" evidence="8">
    <location>
        <begin position="139"/>
        <end position="165"/>
    </location>
</feature>
<keyword evidence="4 8" id="KW-1133">Transmembrane helix</keyword>
<sequence length="548" mass="63233">MGKYQNKKNILRLIILGMFVITAFVTVQFDYGMMEFIINAVFLAAMAWMIRHGIKNSFDQIQDEMNQIDQLIRGAEAIERNMTEDSDEAESMILGLSDIIDNQDVKEGYEAYCRAYTQKERIACRISDYLNFDQMTEHLSLGFCQILPGIMTAMGILGTFLGLAIGLTDFDFSSSGSLGDSIQTFVSGINIAFYTSIYGIILSMYMNSFYNSMEDRLEEKLTKLEKCFSRLGMNRSEQSLWLRFYEEEKQQTETLRRLNQEFAENLSTTLGEKLSKSFNTTNSNIQNLMGKIHKREDDAMEKMVNNFLKNLNHSIESDYESIALAISNLEKNFHSLSDSVGYLSEWQKKMTEEIREFVTKVSESNQRMEEISIRNTEQLERFNDTLQEFSAAMEHTSGNLNGFYQKEEQFHGQLQDLVEKQGDIAAKLSDYQKASENQLGGLQVLLAKLQQEQEEKGQQEVDLKAVQAAVESLEGRANSLFHQIDEWKQEEKQEDLHEMEEAVLSLREDMAKMQRDLMEAIEDTTFHAKIKKVKYIGNLFNRQKEEEN</sequence>
<reference evidence="10" key="1">
    <citation type="journal article" date="2021" name="PeerJ">
        <title>Extensive microbial diversity within the chicken gut microbiome revealed by metagenomics and culture.</title>
        <authorList>
            <person name="Gilroy R."/>
            <person name="Ravi A."/>
            <person name="Getino M."/>
            <person name="Pursley I."/>
            <person name="Horton D.L."/>
            <person name="Alikhan N.F."/>
            <person name="Baker D."/>
            <person name="Gharbi K."/>
            <person name="Hall N."/>
            <person name="Watson M."/>
            <person name="Adriaenssens E.M."/>
            <person name="Foster-Nyarko E."/>
            <person name="Jarju S."/>
            <person name="Secka A."/>
            <person name="Antonio M."/>
            <person name="Oren A."/>
            <person name="Chaudhuri R.R."/>
            <person name="La Ragione R."/>
            <person name="Hildebrand F."/>
            <person name="Pallen M.J."/>
        </authorList>
    </citation>
    <scope>NUCLEOTIDE SEQUENCE</scope>
    <source>
        <strain evidence="10">CHK191-13928</strain>
    </source>
</reference>
<feature type="transmembrane region" description="Helical" evidence="8">
    <location>
        <begin position="33"/>
        <end position="50"/>
    </location>
</feature>
<keyword evidence="2" id="KW-1003">Cell membrane</keyword>
<keyword evidence="6" id="KW-0653">Protein transport</keyword>
<feature type="domain" description="MotA/TolQ/ExbB proton channel" evidence="9">
    <location>
        <begin position="126"/>
        <end position="225"/>
    </location>
</feature>
<reference evidence="10" key="2">
    <citation type="submission" date="2021-04" db="EMBL/GenBank/DDBJ databases">
        <authorList>
            <person name="Gilroy R."/>
        </authorList>
    </citation>
    <scope>NUCLEOTIDE SEQUENCE</scope>
    <source>
        <strain evidence="10">CHK191-13928</strain>
    </source>
</reference>
<feature type="transmembrane region" description="Helical" evidence="8">
    <location>
        <begin position="9"/>
        <end position="27"/>
    </location>
</feature>
<dbReference type="Proteomes" id="UP000886721">
    <property type="component" value="Unassembled WGS sequence"/>
</dbReference>
<dbReference type="EMBL" id="DXEM01000004">
    <property type="protein sequence ID" value="HIX66660.1"/>
    <property type="molecule type" value="Genomic_DNA"/>
</dbReference>
<feature type="transmembrane region" description="Helical" evidence="8">
    <location>
        <begin position="185"/>
        <end position="206"/>
    </location>
</feature>
<comment type="caution">
    <text evidence="10">The sequence shown here is derived from an EMBL/GenBank/DDBJ whole genome shotgun (WGS) entry which is preliminary data.</text>
</comment>
<feature type="coiled-coil region" evidence="7">
    <location>
        <begin position="432"/>
        <end position="523"/>
    </location>
</feature>
<comment type="subcellular location">
    <subcellularLocation>
        <location evidence="1">Cell membrane</location>
        <topology evidence="1">Multi-pass membrane protein</topology>
    </subcellularLocation>
    <subcellularLocation>
        <location evidence="6">Membrane</location>
        <topology evidence="6">Multi-pass membrane protein</topology>
    </subcellularLocation>
</comment>
<keyword evidence="3 8" id="KW-0812">Transmembrane</keyword>
<evidence type="ECO:0000256" key="5">
    <source>
        <dbReference type="ARBA" id="ARBA00023136"/>
    </source>
</evidence>
<dbReference type="PANTHER" id="PTHR43941">
    <property type="entry name" value="STRUCTURAL MAINTENANCE OF CHROMOSOMES PROTEIN 2"/>
    <property type="match status" value="1"/>
</dbReference>
<evidence type="ECO:0000256" key="6">
    <source>
        <dbReference type="RuleBase" id="RU004057"/>
    </source>
</evidence>
<keyword evidence="6" id="KW-0813">Transport</keyword>
<evidence type="ECO:0000259" key="9">
    <source>
        <dbReference type="Pfam" id="PF01618"/>
    </source>
</evidence>
<evidence type="ECO:0000256" key="1">
    <source>
        <dbReference type="ARBA" id="ARBA00004651"/>
    </source>
</evidence>
<gene>
    <name evidence="10" type="ORF">H9735_00890</name>
</gene>
<dbReference type="SUPFAM" id="SSF58104">
    <property type="entry name" value="Methyl-accepting chemotaxis protein (MCP) signaling domain"/>
    <property type="match status" value="1"/>
</dbReference>
<keyword evidence="7" id="KW-0175">Coiled coil</keyword>
<dbReference type="InterPro" id="IPR002898">
    <property type="entry name" value="MotA_ExbB_proton_chnl"/>
</dbReference>
<dbReference type="GO" id="GO:0015031">
    <property type="term" value="P:protein transport"/>
    <property type="evidence" value="ECO:0007669"/>
    <property type="project" value="UniProtKB-KW"/>
</dbReference>
<comment type="similarity">
    <text evidence="6">Belongs to the exbB/tolQ family.</text>
</comment>
<name>A0A9D1WTS3_9FIRM</name>
<keyword evidence="5 8" id="KW-0472">Membrane</keyword>
<dbReference type="PANTHER" id="PTHR43941:SF1">
    <property type="entry name" value="STRUCTURAL MAINTENANCE OF CHROMOSOMES PROTEIN 2"/>
    <property type="match status" value="1"/>
</dbReference>
<dbReference type="GO" id="GO:0005886">
    <property type="term" value="C:plasma membrane"/>
    <property type="evidence" value="ECO:0007669"/>
    <property type="project" value="UniProtKB-SubCell"/>
</dbReference>
<evidence type="ECO:0000256" key="8">
    <source>
        <dbReference type="SAM" id="Phobius"/>
    </source>
</evidence>
<organism evidence="10 11">
    <name type="scientific">Candidatus Anaerostipes excrementavium</name>
    <dbReference type="NCBI Taxonomy" id="2838463"/>
    <lineage>
        <taxon>Bacteria</taxon>
        <taxon>Bacillati</taxon>
        <taxon>Bacillota</taxon>
        <taxon>Clostridia</taxon>
        <taxon>Lachnospirales</taxon>
        <taxon>Lachnospiraceae</taxon>
        <taxon>Anaerostipes</taxon>
    </lineage>
</organism>
<accession>A0A9D1WTS3</accession>
<evidence type="ECO:0000256" key="2">
    <source>
        <dbReference type="ARBA" id="ARBA00022475"/>
    </source>
</evidence>